<protein>
    <submittedName>
        <fullName evidence="2">Uncharacterized protein</fullName>
    </submittedName>
</protein>
<evidence type="ECO:0000313" key="3">
    <source>
        <dbReference type="Proteomes" id="UP000184028"/>
    </source>
</evidence>
<gene>
    <name evidence="2" type="ORF">SAMN05444484_103238</name>
</gene>
<evidence type="ECO:0000313" key="2">
    <source>
        <dbReference type="EMBL" id="SHL99391.1"/>
    </source>
</evidence>
<keyword evidence="1" id="KW-0472">Membrane</keyword>
<keyword evidence="1" id="KW-0812">Transmembrane</keyword>
<name>A0A1M7F5P8_9FLAO</name>
<keyword evidence="3" id="KW-1185">Reference proteome</keyword>
<dbReference type="STRING" id="946677.SAMN05444484_103238"/>
<evidence type="ECO:0000256" key="1">
    <source>
        <dbReference type="SAM" id="Phobius"/>
    </source>
</evidence>
<organism evidence="2 3">
    <name type="scientific">Flavobacterium chilense</name>
    <dbReference type="NCBI Taxonomy" id="946677"/>
    <lineage>
        <taxon>Bacteria</taxon>
        <taxon>Pseudomonadati</taxon>
        <taxon>Bacteroidota</taxon>
        <taxon>Flavobacteriia</taxon>
        <taxon>Flavobacteriales</taxon>
        <taxon>Flavobacteriaceae</taxon>
        <taxon>Flavobacterium</taxon>
    </lineage>
</organism>
<keyword evidence="1" id="KW-1133">Transmembrane helix</keyword>
<sequence length="29" mass="3146">MLLTGISVYDLVLMAAAVVYGFVITTKKK</sequence>
<accession>A0A1M7F5P8</accession>
<proteinExistence type="predicted"/>
<feature type="transmembrane region" description="Helical" evidence="1">
    <location>
        <begin position="6"/>
        <end position="25"/>
    </location>
</feature>
<dbReference type="EMBL" id="FRBT01000003">
    <property type="protein sequence ID" value="SHL99391.1"/>
    <property type="molecule type" value="Genomic_DNA"/>
</dbReference>
<dbReference type="Proteomes" id="UP000184028">
    <property type="component" value="Unassembled WGS sequence"/>
</dbReference>
<reference evidence="3" key="1">
    <citation type="submission" date="2016-11" db="EMBL/GenBank/DDBJ databases">
        <authorList>
            <person name="Varghese N."/>
            <person name="Submissions S."/>
        </authorList>
    </citation>
    <scope>NUCLEOTIDE SEQUENCE [LARGE SCALE GENOMIC DNA]</scope>
    <source>
        <strain evidence="3">DSM 24724</strain>
    </source>
</reference>
<dbReference type="AlphaFoldDB" id="A0A1M7F5P8"/>